<evidence type="ECO:0008006" key="3">
    <source>
        <dbReference type="Google" id="ProtNLM"/>
    </source>
</evidence>
<organism evidence="1 2">
    <name type="scientific">Gymnopus androsaceus JB14</name>
    <dbReference type="NCBI Taxonomy" id="1447944"/>
    <lineage>
        <taxon>Eukaryota</taxon>
        <taxon>Fungi</taxon>
        <taxon>Dikarya</taxon>
        <taxon>Basidiomycota</taxon>
        <taxon>Agaricomycotina</taxon>
        <taxon>Agaricomycetes</taxon>
        <taxon>Agaricomycetidae</taxon>
        <taxon>Agaricales</taxon>
        <taxon>Marasmiineae</taxon>
        <taxon>Omphalotaceae</taxon>
        <taxon>Gymnopus</taxon>
    </lineage>
</organism>
<dbReference type="SUPFAM" id="SSF51735">
    <property type="entry name" value="NAD(P)-binding Rossmann-fold domains"/>
    <property type="match status" value="1"/>
</dbReference>
<sequence>MMHGLTFILKNKIVKIAPRGRVNCVAPGWVRTPLAEEALNDPEVVYPALATYVRLLLFPSFLPPSIYSYLHKF</sequence>
<protein>
    <recommendedName>
        <fullName evidence="3">NAD(P)-binding protein</fullName>
    </recommendedName>
</protein>
<proteinExistence type="predicted"/>
<evidence type="ECO:0000313" key="2">
    <source>
        <dbReference type="Proteomes" id="UP000799118"/>
    </source>
</evidence>
<accession>A0A6A4I0C2</accession>
<dbReference type="OrthoDB" id="10253736at2759"/>
<dbReference type="EMBL" id="ML769425">
    <property type="protein sequence ID" value="KAE9403453.1"/>
    <property type="molecule type" value="Genomic_DNA"/>
</dbReference>
<dbReference type="AlphaFoldDB" id="A0A6A4I0C2"/>
<keyword evidence="2" id="KW-1185">Reference proteome</keyword>
<evidence type="ECO:0000313" key="1">
    <source>
        <dbReference type="EMBL" id="KAE9403453.1"/>
    </source>
</evidence>
<dbReference type="Gene3D" id="3.40.50.720">
    <property type="entry name" value="NAD(P)-binding Rossmann-like Domain"/>
    <property type="match status" value="1"/>
</dbReference>
<gene>
    <name evidence="1" type="ORF">BT96DRAFT_917543</name>
</gene>
<dbReference type="Proteomes" id="UP000799118">
    <property type="component" value="Unassembled WGS sequence"/>
</dbReference>
<dbReference type="InterPro" id="IPR036291">
    <property type="entry name" value="NAD(P)-bd_dom_sf"/>
</dbReference>
<reference evidence="1" key="1">
    <citation type="journal article" date="2019" name="Environ. Microbiol.">
        <title>Fungal ecological strategies reflected in gene transcription - a case study of two litter decomposers.</title>
        <authorList>
            <person name="Barbi F."/>
            <person name="Kohler A."/>
            <person name="Barry K."/>
            <person name="Baskaran P."/>
            <person name="Daum C."/>
            <person name="Fauchery L."/>
            <person name="Ihrmark K."/>
            <person name="Kuo A."/>
            <person name="LaButti K."/>
            <person name="Lipzen A."/>
            <person name="Morin E."/>
            <person name="Grigoriev I.V."/>
            <person name="Henrissat B."/>
            <person name="Lindahl B."/>
            <person name="Martin F."/>
        </authorList>
    </citation>
    <scope>NUCLEOTIDE SEQUENCE</scope>
    <source>
        <strain evidence="1">JB14</strain>
    </source>
</reference>
<name>A0A6A4I0C2_9AGAR</name>